<dbReference type="InterPro" id="IPR002912">
    <property type="entry name" value="ACT_dom"/>
</dbReference>
<keyword evidence="4" id="KW-1185">Reference proteome</keyword>
<evidence type="ECO:0000313" key="3">
    <source>
        <dbReference type="EMBL" id="MBD1388037.1"/>
    </source>
</evidence>
<dbReference type="AlphaFoldDB" id="A0A8J6UPD0"/>
<dbReference type="InterPro" id="IPR045865">
    <property type="entry name" value="ACT-like_dom_sf"/>
</dbReference>
<feature type="compositionally biased region" description="Low complexity" evidence="1">
    <location>
        <begin position="1"/>
        <end position="15"/>
    </location>
</feature>
<dbReference type="Pfam" id="PF13710">
    <property type="entry name" value="ACT_5"/>
    <property type="match status" value="1"/>
</dbReference>
<dbReference type="RefSeq" id="WP_191143156.1">
    <property type="nucleotide sequence ID" value="NZ_JACXAF010000001.1"/>
</dbReference>
<dbReference type="EC" id="2.2.1.6" evidence="3"/>
<dbReference type="NCBIfam" id="NF008362">
    <property type="entry name" value="PRK11152.1"/>
    <property type="match status" value="1"/>
</dbReference>
<accession>A0A8J6UPD0</accession>
<feature type="region of interest" description="Disordered" evidence="1">
    <location>
        <begin position="1"/>
        <end position="22"/>
    </location>
</feature>
<gene>
    <name evidence="3" type="primary">ilvM</name>
    <name evidence="3" type="ORF">IC617_01220</name>
</gene>
<proteinExistence type="predicted"/>
<evidence type="ECO:0000313" key="4">
    <source>
        <dbReference type="Proteomes" id="UP000638014"/>
    </source>
</evidence>
<organism evidence="3 4">
    <name type="scientific">Neiella litorisoli</name>
    <dbReference type="NCBI Taxonomy" id="2771431"/>
    <lineage>
        <taxon>Bacteria</taxon>
        <taxon>Pseudomonadati</taxon>
        <taxon>Pseudomonadota</taxon>
        <taxon>Gammaproteobacteria</taxon>
        <taxon>Alteromonadales</taxon>
        <taxon>Echinimonadaceae</taxon>
        <taxon>Neiella</taxon>
    </lineage>
</organism>
<sequence>MTTSAQSTASQAGQQHTISIEAQDRPATVERLLRVIRHRGYRLCRMAVESSQEDERIALSVTVASDKSVVLLQNQLSKLVDVSSVEITSAETNPLRISA</sequence>
<feature type="domain" description="ACT" evidence="2">
    <location>
        <begin position="17"/>
        <end position="90"/>
    </location>
</feature>
<protein>
    <submittedName>
        <fullName evidence="3">Acetolactate synthase 2 small subunit</fullName>
        <ecNumber evidence="3">2.2.1.6</ecNumber>
    </submittedName>
</protein>
<dbReference type="PROSITE" id="PS51671">
    <property type="entry name" value="ACT"/>
    <property type="match status" value="1"/>
</dbReference>
<reference evidence="3" key="1">
    <citation type="submission" date="2020-09" db="EMBL/GenBank/DDBJ databases">
        <title>A novel bacterium of genus Neiella, isolated from South China Sea.</title>
        <authorList>
            <person name="Huang H."/>
            <person name="Mo K."/>
            <person name="Hu Y."/>
        </authorList>
    </citation>
    <scope>NUCLEOTIDE SEQUENCE</scope>
    <source>
        <strain evidence="3">HB171785</strain>
    </source>
</reference>
<dbReference type="Proteomes" id="UP000638014">
    <property type="component" value="Unassembled WGS sequence"/>
</dbReference>
<name>A0A8J6UPD0_9GAMM</name>
<evidence type="ECO:0000256" key="1">
    <source>
        <dbReference type="SAM" id="MobiDB-lite"/>
    </source>
</evidence>
<comment type="caution">
    <text evidence="3">The sequence shown here is derived from an EMBL/GenBank/DDBJ whole genome shotgun (WGS) entry which is preliminary data.</text>
</comment>
<evidence type="ECO:0000259" key="2">
    <source>
        <dbReference type="PROSITE" id="PS51671"/>
    </source>
</evidence>
<keyword evidence="3" id="KW-0808">Transferase</keyword>
<dbReference type="EMBL" id="JACXAF010000001">
    <property type="protein sequence ID" value="MBD1388037.1"/>
    <property type="molecule type" value="Genomic_DNA"/>
</dbReference>
<dbReference type="SUPFAM" id="SSF55021">
    <property type="entry name" value="ACT-like"/>
    <property type="match status" value="1"/>
</dbReference>
<dbReference type="Gene3D" id="3.30.70.260">
    <property type="match status" value="1"/>
</dbReference>
<dbReference type="GO" id="GO:0003984">
    <property type="term" value="F:acetolactate synthase activity"/>
    <property type="evidence" value="ECO:0007669"/>
    <property type="project" value="UniProtKB-EC"/>
</dbReference>